<evidence type="ECO:0000256" key="1">
    <source>
        <dbReference type="ARBA" id="ARBA00006865"/>
    </source>
</evidence>
<dbReference type="Gene3D" id="2.60.120.200">
    <property type="match status" value="1"/>
</dbReference>
<dbReference type="SUPFAM" id="SSF49265">
    <property type="entry name" value="Fibronectin type III"/>
    <property type="match status" value="1"/>
</dbReference>
<dbReference type="SMART" id="SM00060">
    <property type="entry name" value="FN3"/>
    <property type="match status" value="1"/>
</dbReference>
<name>A0A6J6MTF5_9ZZZZ</name>
<evidence type="ECO:0000259" key="3">
    <source>
        <dbReference type="PROSITE" id="PS51762"/>
    </source>
</evidence>
<dbReference type="Pfam" id="PF00722">
    <property type="entry name" value="Glyco_hydro_16"/>
    <property type="match status" value="1"/>
</dbReference>
<protein>
    <submittedName>
        <fullName evidence="4">Unannotated protein</fullName>
    </submittedName>
</protein>
<organism evidence="4">
    <name type="scientific">freshwater metagenome</name>
    <dbReference type="NCBI Taxonomy" id="449393"/>
    <lineage>
        <taxon>unclassified sequences</taxon>
        <taxon>metagenomes</taxon>
        <taxon>ecological metagenomes</taxon>
    </lineage>
</organism>
<dbReference type="GO" id="GO:0005975">
    <property type="term" value="P:carbohydrate metabolic process"/>
    <property type="evidence" value="ECO:0007669"/>
    <property type="project" value="InterPro"/>
</dbReference>
<dbReference type="PANTHER" id="PTHR10963:SF55">
    <property type="entry name" value="GLYCOSIDE HYDROLASE FAMILY 16 PROTEIN"/>
    <property type="match status" value="1"/>
</dbReference>
<evidence type="ECO:0000313" key="4">
    <source>
        <dbReference type="EMBL" id="CAB4677621.1"/>
    </source>
</evidence>
<dbReference type="InterPro" id="IPR003961">
    <property type="entry name" value="FN3_dom"/>
</dbReference>
<dbReference type="SUPFAM" id="SSF49899">
    <property type="entry name" value="Concanavalin A-like lectins/glucanases"/>
    <property type="match status" value="1"/>
</dbReference>
<sequence>MRNASALVIEVILRTVIRLLAITSIAIGMLAVSGVTNAATLNSAVPKPKYVSATASNAAVTVKWAKATGTSKYRISGYQVTATKGSWKSVKTLSSTVTSVRFTGLTNNSLYRFTVATLSSKYISSGVVVSATPKGSLLGNSVLFGQPADMFLGTADQQLYAVAAGPDAEFISLTPNICSIIGTKVHAKALGDCIIRAIAPANAYYLASVPIDRLLSIGVEPAPVVKTLLWSDEFNGAQGTAPDASKWTADTTDGCGAPYNNCGWGNGERQYYLTSKNTHDGSSQGVLTIQANRQTNSTSYNCYFGKCEWLSGKITTYNKVGFTYGYIEARAKLPAGDGSWPAFWMLGSNIATTPWPACGELDIMEFKGSAPQITYGTVHYANSGGAHEYKGGTKDAMVDLTADYHRYGMMWKADEITFYLDDNVVYSMRKSDSGLARWPFGPNAQGQDPSFYVIFNLAMGGQFGGSIDPTLNQATLSVDWVRYYSIDGVGKISSK</sequence>
<dbReference type="PROSITE" id="PS51762">
    <property type="entry name" value="GH16_2"/>
    <property type="match status" value="1"/>
</dbReference>
<dbReference type="Pfam" id="PF00041">
    <property type="entry name" value="fn3"/>
    <property type="match status" value="1"/>
</dbReference>
<dbReference type="InterPro" id="IPR050546">
    <property type="entry name" value="Glycosyl_Hydrlase_16"/>
</dbReference>
<dbReference type="CDD" id="cd00063">
    <property type="entry name" value="FN3"/>
    <property type="match status" value="1"/>
</dbReference>
<dbReference type="InterPro" id="IPR013320">
    <property type="entry name" value="ConA-like_dom_sf"/>
</dbReference>
<accession>A0A6J6MTF5</accession>
<gene>
    <name evidence="4" type="ORF">UFOPK2373_00018</name>
</gene>
<dbReference type="EMBL" id="CAEZXL010000001">
    <property type="protein sequence ID" value="CAB4677621.1"/>
    <property type="molecule type" value="Genomic_DNA"/>
</dbReference>
<dbReference type="PANTHER" id="PTHR10963">
    <property type="entry name" value="GLYCOSYL HYDROLASE-RELATED"/>
    <property type="match status" value="1"/>
</dbReference>
<feature type="domain" description="GH16" evidence="3">
    <location>
        <begin position="202"/>
        <end position="489"/>
    </location>
</feature>
<dbReference type="AlphaFoldDB" id="A0A6J6MTF5"/>
<evidence type="ECO:0000259" key="2">
    <source>
        <dbReference type="PROSITE" id="PS50853"/>
    </source>
</evidence>
<comment type="similarity">
    <text evidence="1">Belongs to the glycosyl hydrolase 16 family.</text>
</comment>
<dbReference type="InterPro" id="IPR000757">
    <property type="entry name" value="Beta-glucanase-like"/>
</dbReference>
<dbReference type="InterPro" id="IPR013783">
    <property type="entry name" value="Ig-like_fold"/>
</dbReference>
<reference evidence="4" key="1">
    <citation type="submission" date="2020-05" db="EMBL/GenBank/DDBJ databases">
        <authorList>
            <person name="Chiriac C."/>
            <person name="Salcher M."/>
            <person name="Ghai R."/>
            <person name="Kavagutti S V."/>
        </authorList>
    </citation>
    <scope>NUCLEOTIDE SEQUENCE</scope>
</reference>
<dbReference type="Gene3D" id="2.60.40.10">
    <property type="entry name" value="Immunoglobulins"/>
    <property type="match status" value="1"/>
</dbReference>
<dbReference type="PROSITE" id="PS50853">
    <property type="entry name" value="FN3"/>
    <property type="match status" value="1"/>
</dbReference>
<dbReference type="CDD" id="cd08023">
    <property type="entry name" value="GH16_laminarinase_like"/>
    <property type="match status" value="1"/>
</dbReference>
<proteinExistence type="inferred from homology"/>
<dbReference type="GO" id="GO:0004553">
    <property type="term" value="F:hydrolase activity, hydrolyzing O-glycosyl compounds"/>
    <property type="evidence" value="ECO:0007669"/>
    <property type="project" value="InterPro"/>
</dbReference>
<feature type="domain" description="Fibronectin type-III" evidence="2">
    <location>
        <begin position="45"/>
        <end position="135"/>
    </location>
</feature>
<dbReference type="InterPro" id="IPR036116">
    <property type="entry name" value="FN3_sf"/>
</dbReference>